<sequence>MSPQLLAMALAPLLGLFIVSLGNGLLSSITTLRLDAAGASALQIGWVSSAYFIGLALGSFFNDRLILRVGHIRAYSCFASMIAATVLLQGLGSDISAWFVLRLINGWACVGVYLVIESWLLLASDPKSRGRVLAVYMIALYGSGMFGQAAIGLVSGLGDSAPFLIIGTLASLSVMPVVMIPRVTPLVERVDALSPRQLLRVTPTGVMGCFGSGVAIAAVYTLLPLYLKHLGMGLGQVGQMMAWVILGAMVLQYPVGRWSDRQDRQSVLIVLCTACLVLSLVIMALPPSSLGLGAALFLLGGAIFAIYPVAVSHSADRAPAGAVVPMIQGLLLINSLGSALSPLAVGQLMAKVGENGLFWAFALLNLVMLAYFGWCRTQRSAPHAAAPFAAAAQMSPTGVELRVTQDLQAAMDEAAGDVEAASKAA</sequence>
<dbReference type="AlphaFoldDB" id="A0A7D5D6Z8"/>
<feature type="transmembrane region" description="Helical" evidence="7">
    <location>
        <begin position="267"/>
        <end position="285"/>
    </location>
</feature>
<dbReference type="CDD" id="cd17477">
    <property type="entry name" value="MFS_YcaD_like"/>
    <property type="match status" value="1"/>
</dbReference>
<dbReference type="InterPro" id="IPR011701">
    <property type="entry name" value="MFS"/>
</dbReference>
<feature type="transmembrane region" description="Helical" evidence="7">
    <location>
        <begin position="205"/>
        <end position="227"/>
    </location>
</feature>
<dbReference type="PANTHER" id="PTHR23521">
    <property type="entry name" value="TRANSPORTER MFS SUPERFAMILY"/>
    <property type="match status" value="1"/>
</dbReference>
<feature type="transmembrane region" description="Helical" evidence="7">
    <location>
        <begin position="291"/>
        <end position="310"/>
    </location>
</feature>
<evidence type="ECO:0000256" key="7">
    <source>
        <dbReference type="SAM" id="Phobius"/>
    </source>
</evidence>
<dbReference type="KEGG" id="pez:HWQ56_12180"/>
<evidence type="ECO:0000256" key="5">
    <source>
        <dbReference type="ARBA" id="ARBA00022989"/>
    </source>
</evidence>
<evidence type="ECO:0000313" key="9">
    <source>
        <dbReference type="EMBL" id="QKZ04500.1"/>
    </source>
</evidence>
<keyword evidence="2" id="KW-0813">Transport</keyword>
<feature type="transmembrane region" description="Helical" evidence="7">
    <location>
        <begin position="233"/>
        <end position="255"/>
    </location>
</feature>
<feature type="transmembrane region" description="Helical" evidence="7">
    <location>
        <begin position="72"/>
        <end position="91"/>
    </location>
</feature>
<feature type="domain" description="Major facilitator superfamily (MFS) profile" evidence="8">
    <location>
        <begin position="8"/>
        <end position="380"/>
    </location>
</feature>
<organism evidence="9 10">
    <name type="scientific">Pseudomonas eucalypticola</name>
    <dbReference type="NCBI Taxonomy" id="2599595"/>
    <lineage>
        <taxon>Bacteria</taxon>
        <taxon>Pseudomonadati</taxon>
        <taxon>Pseudomonadota</taxon>
        <taxon>Gammaproteobacteria</taxon>
        <taxon>Pseudomonadales</taxon>
        <taxon>Pseudomonadaceae</taxon>
        <taxon>Pseudomonas</taxon>
    </lineage>
</organism>
<keyword evidence="3" id="KW-1003">Cell membrane</keyword>
<evidence type="ECO:0000256" key="3">
    <source>
        <dbReference type="ARBA" id="ARBA00022475"/>
    </source>
</evidence>
<dbReference type="GO" id="GO:0022857">
    <property type="term" value="F:transmembrane transporter activity"/>
    <property type="evidence" value="ECO:0007669"/>
    <property type="project" value="InterPro"/>
</dbReference>
<evidence type="ECO:0000313" key="10">
    <source>
        <dbReference type="Proteomes" id="UP000509568"/>
    </source>
</evidence>
<proteinExistence type="predicted"/>
<feature type="transmembrane region" description="Helical" evidence="7">
    <location>
        <begin position="357"/>
        <end position="374"/>
    </location>
</feature>
<feature type="transmembrane region" description="Helical" evidence="7">
    <location>
        <begin position="163"/>
        <end position="184"/>
    </location>
</feature>
<dbReference type="EMBL" id="CP056030">
    <property type="protein sequence ID" value="QKZ04500.1"/>
    <property type="molecule type" value="Genomic_DNA"/>
</dbReference>
<dbReference type="PANTHER" id="PTHR23521:SF2">
    <property type="entry name" value="TRANSPORTER MFS SUPERFAMILY"/>
    <property type="match status" value="1"/>
</dbReference>
<comment type="subcellular location">
    <subcellularLocation>
        <location evidence="1">Cell membrane</location>
        <topology evidence="1">Multi-pass membrane protein</topology>
    </subcellularLocation>
</comment>
<dbReference type="RefSeq" id="WP_176570635.1">
    <property type="nucleotide sequence ID" value="NZ_CP056030.1"/>
</dbReference>
<accession>A0A7D5D6Z8</accession>
<dbReference type="GO" id="GO:0005886">
    <property type="term" value="C:plasma membrane"/>
    <property type="evidence" value="ECO:0007669"/>
    <property type="project" value="UniProtKB-SubCell"/>
</dbReference>
<dbReference type="InterPro" id="IPR020846">
    <property type="entry name" value="MFS_dom"/>
</dbReference>
<evidence type="ECO:0000256" key="6">
    <source>
        <dbReference type="ARBA" id="ARBA00023136"/>
    </source>
</evidence>
<evidence type="ECO:0000256" key="2">
    <source>
        <dbReference type="ARBA" id="ARBA00022448"/>
    </source>
</evidence>
<evidence type="ECO:0000256" key="1">
    <source>
        <dbReference type="ARBA" id="ARBA00004651"/>
    </source>
</evidence>
<keyword evidence="10" id="KW-1185">Reference proteome</keyword>
<dbReference type="Pfam" id="PF07690">
    <property type="entry name" value="MFS_1"/>
    <property type="match status" value="1"/>
</dbReference>
<name>A0A7D5D6Z8_9PSED</name>
<feature type="transmembrane region" description="Helical" evidence="7">
    <location>
        <begin position="40"/>
        <end position="60"/>
    </location>
</feature>
<dbReference type="Gene3D" id="1.20.1250.20">
    <property type="entry name" value="MFS general substrate transporter like domains"/>
    <property type="match status" value="2"/>
</dbReference>
<dbReference type="Proteomes" id="UP000509568">
    <property type="component" value="Chromosome"/>
</dbReference>
<gene>
    <name evidence="9" type="ORF">HWQ56_12180</name>
</gene>
<reference evidence="9 10" key="1">
    <citation type="submission" date="2020-06" db="EMBL/GenBank/DDBJ databases">
        <title>Pseudomonas eucalypticola sp. nov., an endophyte of Eucalyptus dunnii leaves with biocontrol ability of eucalyptus leaf blight.</title>
        <authorList>
            <person name="Liu Y."/>
            <person name="Song Z."/>
            <person name="Zeng H."/>
            <person name="Lu M."/>
            <person name="Wang X."/>
            <person name="Lian X."/>
            <person name="Zhang Q."/>
        </authorList>
    </citation>
    <scope>NUCLEOTIDE SEQUENCE [LARGE SCALE GENOMIC DNA]</scope>
    <source>
        <strain evidence="9 10">NP-1</strain>
    </source>
</reference>
<keyword evidence="6 7" id="KW-0472">Membrane</keyword>
<dbReference type="PROSITE" id="PS50850">
    <property type="entry name" value="MFS"/>
    <property type="match status" value="1"/>
</dbReference>
<keyword evidence="5 7" id="KW-1133">Transmembrane helix</keyword>
<keyword evidence="4 7" id="KW-0812">Transmembrane</keyword>
<feature type="transmembrane region" description="Helical" evidence="7">
    <location>
        <begin position="134"/>
        <end position="157"/>
    </location>
</feature>
<dbReference type="InterPro" id="IPR036259">
    <property type="entry name" value="MFS_trans_sf"/>
</dbReference>
<feature type="transmembrane region" description="Helical" evidence="7">
    <location>
        <begin position="97"/>
        <end position="122"/>
    </location>
</feature>
<evidence type="ECO:0000256" key="4">
    <source>
        <dbReference type="ARBA" id="ARBA00022692"/>
    </source>
</evidence>
<feature type="transmembrane region" description="Helical" evidence="7">
    <location>
        <begin position="322"/>
        <end position="345"/>
    </location>
</feature>
<evidence type="ECO:0000259" key="8">
    <source>
        <dbReference type="PROSITE" id="PS50850"/>
    </source>
</evidence>
<dbReference type="SUPFAM" id="SSF103473">
    <property type="entry name" value="MFS general substrate transporter"/>
    <property type="match status" value="1"/>
</dbReference>
<dbReference type="InterPro" id="IPR047200">
    <property type="entry name" value="MFS_YcaD-like"/>
</dbReference>
<protein>
    <submittedName>
        <fullName evidence="9">MFS transporter</fullName>
    </submittedName>
</protein>